<dbReference type="PANTHER" id="PTHR48034">
    <property type="entry name" value="TRANSFORMER-2 SEX-DETERMINING PROTEIN-RELATED"/>
    <property type="match status" value="1"/>
</dbReference>
<sequence length="191" mass="22151">MRESTCLFVGNLSYNIRERELRDYMERCGRVKAVTVGVNSSTGQSKGYGFVEFEDRRDAEEAYEKYHGFEIDGRKIRMDWDVGIDKKMGNPAYRARRTPYRGGGRRPSYRSSSRSPPPRSRRRYSGSPRRPSSRSPPPRSRYSRSPRRTPSRSPPARRPPSRSGSRSPSKRQRSESDRNSPSSKRPRNYHS</sequence>
<dbReference type="SUPFAM" id="SSF54928">
    <property type="entry name" value="RNA-binding domain, RBD"/>
    <property type="match status" value="1"/>
</dbReference>
<keyword evidence="1" id="KW-0694">RNA-binding</keyword>
<evidence type="ECO:0000256" key="1">
    <source>
        <dbReference type="PROSITE-ProRule" id="PRU00176"/>
    </source>
</evidence>
<dbReference type="InterPro" id="IPR050441">
    <property type="entry name" value="RBM"/>
</dbReference>
<name>A0A6B2LGT2_9EUKA</name>
<evidence type="ECO:0000259" key="3">
    <source>
        <dbReference type="PROSITE" id="PS50102"/>
    </source>
</evidence>
<feature type="domain" description="RRM" evidence="3">
    <location>
        <begin position="5"/>
        <end position="83"/>
    </location>
</feature>
<dbReference type="Gene3D" id="3.30.70.330">
    <property type="match status" value="1"/>
</dbReference>
<dbReference type="AlphaFoldDB" id="A0A6B2LGT2"/>
<dbReference type="Pfam" id="PF00076">
    <property type="entry name" value="RRM_1"/>
    <property type="match status" value="1"/>
</dbReference>
<organism evidence="4">
    <name type="scientific">Arcella intermedia</name>
    <dbReference type="NCBI Taxonomy" id="1963864"/>
    <lineage>
        <taxon>Eukaryota</taxon>
        <taxon>Amoebozoa</taxon>
        <taxon>Tubulinea</taxon>
        <taxon>Elardia</taxon>
        <taxon>Arcellinida</taxon>
        <taxon>Sphaerothecina</taxon>
        <taxon>Arcellidae</taxon>
        <taxon>Arcella</taxon>
    </lineage>
</organism>
<reference evidence="4" key="1">
    <citation type="journal article" date="2020" name="J. Eukaryot. Microbiol.">
        <title>De novo Sequencing, Assembly and Annotation of the Transcriptome for the Free-Living Testate Amoeba Arcella intermedia.</title>
        <authorList>
            <person name="Ribeiro G.M."/>
            <person name="Porfirio-Sousa A.L."/>
            <person name="Maurer-Alcala X.X."/>
            <person name="Katz L.A."/>
            <person name="Lahr D.J.G."/>
        </authorList>
    </citation>
    <scope>NUCLEOTIDE SEQUENCE</scope>
</reference>
<dbReference type="InterPro" id="IPR012677">
    <property type="entry name" value="Nucleotide-bd_a/b_plait_sf"/>
</dbReference>
<evidence type="ECO:0000256" key="2">
    <source>
        <dbReference type="SAM" id="MobiDB-lite"/>
    </source>
</evidence>
<feature type="compositionally biased region" description="Basic residues" evidence="2">
    <location>
        <begin position="141"/>
        <end position="150"/>
    </location>
</feature>
<evidence type="ECO:0000313" key="4">
    <source>
        <dbReference type="EMBL" id="NDV36282.1"/>
    </source>
</evidence>
<dbReference type="CDD" id="cd00590">
    <property type="entry name" value="RRM_SF"/>
    <property type="match status" value="1"/>
</dbReference>
<dbReference type="PROSITE" id="PS50102">
    <property type="entry name" value="RRM"/>
    <property type="match status" value="1"/>
</dbReference>
<protein>
    <recommendedName>
        <fullName evidence="3">RRM domain-containing protein</fullName>
    </recommendedName>
</protein>
<feature type="compositionally biased region" description="Basic residues" evidence="2">
    <location>
        <begin position="94"/>
        <end position="108"/>
    </location>
</feature>
<dbReference type="InterPro" id="IPR000504">
    <property type="entry name" value="RRM_dom"/>
</dbReference>
<accession>A0A6B2LGT2</accession>
<dbReference type="EMBL" id="GIBP01007313">
    <property type="protein sequence ID" value="NDV36282.1"/>
    <property type="molecule type" value="Transcribed_RNA"/>
</dbReference>
<proteinExistence type="predicted"/>
<feature type="region of interest" description="Disordered" evidence="2">
    <location>
        <begin position="91"/>
        <end position="191"/>
    </location>
</feature>
<dbReference type="SMART" id="SM00360">
    <property type="entry name" value="RRM"/>
    <property type="match status" value="1"/>
</dbReference>
<dbReference type="GO" id="GO:0003723">
    <property type="term" value="F:RNA binding"/>
    <property type="evidence" value="ECO:0007669"/>
    <property type="project" value="UniProtKB-UniRule"/>
</dbReference>
<dbReference type="InterPro" id="IPR035979">
    <property type="entry name" value="RBD_domain_sf"/>
</dbReference>